<dbReference type="PROSITE" id="PS01124">
    <property type="entry name" value="HTH_ARAC_FAMILY_2"/>
    <property type="match status" value="1"/>
</dbReference>
<dbReference type="RefSeq" id="WP_345424897.1">
    <property type="nucleotide sequence ID" value="NZ_AP031496.1"/>
</dbReference>
<sequence length="268" mass="29951">MQTLIEAAQEVLAQDTALPFAAIHSVKEQHIVNVPVMKPMLICILDGYKKLGQIDPIECAPGEFVFLSNQPKIEMRNVPSAHHYFALVIEFENQDFDCLPTDFGPTAKHITGTIDTTFGNTLLQFVQWCAFAPQALWPLRRQELLLTLHHLGYTKVSQLRAAPSISHQLHALLNQNIAANISSAELAESLAMSESTLRRKLSDAGLNLQTIKENIRMGHGLGLLQSTNLPINHIAEQCGYASQSRFTDKFKQRFGLTPTELRKTRLID</sequence>
<evidence type="ECO:0000259" key="4">
    <source>
        <dbReference type="PROSITE" id="PS01124"/>
    </source>
</evidence>
<proteinExistence type="predicted"/>
<dbReference type="InterPro" id="IPR018060">
    <property type="entry name" value="HTH_AraC"/>
</dbReference>
<keyword evidence="3" id="KW-0804">Transcription</keyword>
<dbReference type="PANTHER" id="PTHR47894:SF4">
    <property type="entry name" value="HTH-TYPE TRANSCRIPTIONAL REGULATOR GADX"/>
    <property type="match status" value="1"/>
</dbReference>
<feature type="domain" description="HTH araC/xylS-type" evidence="4">
    <location>
        <begin position="167"/>
        <end position="264"/>
    </location>
</feature>
<keyword evidence="2" id="KW-0238">DNA-binding</keyword>
<reference evidence="6" key="1">
    <citation type="journal article" date="2019" name="Int. J. Syst. Evol. Microbiol.">
        <title>The Global Catalogue of Microorganisms (GCM) 10K type strain sequencing project: providing services to taxonomists for standard genome sequencing and annotation.</title>
        <authorList>
            <consortium name="The Broad Institute Genomics Platform"/>
            <consortium name="The Broad Institute Genome Sequencing Center for Infectious Disease"/>
            <person name="Wu L."/>
            <person name="Ma J."/>
        </authorList>
    </citation>
    <scope>NUCLEOTIDE SEQUENCE [LARGE SCALE GENOMIC DNA]</scope>
    <source>
        <strain evidence="6">JCM 19134</strain>
    </source>
</reference>
<keyword evidence="6" id="KW-1185">Reference proteome</keyword>
<accession>A0AAV3U668</accession>
<evidence type="ECO:0000256" key="1">
    <source>
        <dbReference type="ARBA" id="ARBA00023015"/>
    </source>
</evidence>
<dbReference type="GO" id="GO:0000976">
    <property type="term" value="F:transcription cis-regulatory region binding"/>
    <property type="evidence" value="ECO:0007669"/>
    <property type="project" value="TreeGrafter"/>
</dbReference>
<keyword evidence="1" id="KW-0805">Transcription regulation</keyword>
<dbReference type="InterPro" id="IPR020449">
    <property type="entry name" value="Tscrpt_reg_AraC-type_HTH"/>
</dbReference>
<dbReference type="GO" id="GO:0005829">
    <property type="term" value="C:cytosol"/>
    <property type="evidence" value="ECO:0007669"/>
    <property type="project" value="TreeGrafter"/>
</dbReference>
<name>A0AAV3U668_9ALTE</name>
<dbReference type="InterPro" id="IPR009057">
    <property type="entry name" value="Homeodomain-like_sf"/>
</dbReference>
<evidence type="ECO:0000313" key="5">
    <source>
        <dbReference type="EMBL" id="GAA4950301.1"/>
    </source>
</evidence>
<dbReference type="AlphaFoldDB" id="A0AAV3U668"/>
<dbReference type="EMBL" id="BAABLX010000028">
    <property type="protein sequence ID" value="GAA4950301.1"/>
    <property type="molecule type" value="Genomic_DNA"/>
</dbReference>
<protein>
    <recommendedName>
        <fullName evidence="4">HTH araC/xylS-type domain-containing protein</fullName>
    </recommendedName>
</protein>
<evidence type="ECO:0000256" key="3">
    <source>
        <dbReference type="ARBA" id="ARBA00023163"/>
    </source>
</evidence>
<dbReference type="SUPFAM" id="SSF46689">
    <property type="entry name" value="Homeodomain-like"/>
    <property type="match status" value="1"/>
</dbReference>
<dbReference type="Pfam" id="PF12833">
    <property type="entry name" value="HTH_18"/>
    <property type="match status" value="1"/>
</dbReference>
<evidence type="ECO:0000256" key="2">
    <source>
        <dbReference type="ARBA" id="ARBA00023125"/>
    </source>
</evidence>
<dbReference type="SMART" id="SM00342">
    <property type="entry name" value="HTH_ARAC"/>
    <property type="match status" value="1"/>
</dbReference>
<dbReference type="Proteomes" id="UP001409585">
    <property type="component" value="Unassembled WGS sequence"/>
</dbReference>
<comment type="caution">
    <text evidence="5">The sequence shown here is derived from an EMBL/GenBank/DDBJ whole genome shotgun (WGS) entry which is preliminary data.</text>
</comment>
<dbReference type="PANTHER" id="PTHR47894">
    <property type="entry name" value="HTH-TYPE TRANSCRIPTIONAL REGULATOR GADX"/>
    <property type="match status" value="1"/>
</dbReference>
<evidence type="ECO:0000313" key="6">
    <source>
        <dbReference type="Proteomes" id="UP001409585"/>
    </source>
</evidence>
<dbReference type="GO" id="GO:0003700">
    <property type="term" value="F:DNA-binding transcription factor activity"/>
    <property type="evidence" value="ECO:0007669"/>
    <property type="project" value="InterPro"/>
</dbReference>
<dbReference type="Gene3D" id="1.10.10.60">
    <property type="entry name" value="Homeodomain-like"/>
    <property type="match status" value="1"/>
</dbReference>
<dbReference type="PRINTS" id="PR00032">
    <property type="entry name" value="HTHARAC"/>
</dbReference>
<gene>
    <name evidence="5" type="ORF">GCM10025791_33250</name>
</gene>
<organism evidence="5 6">
    <name type="scientific">Halioxenophilus aromaticivorans</name>
    <dbReference type="NCBI Taxonomy" id="1306992"/>
    <lineage>
        <taxon>Bacteria</taxon>
        <taxon>Pseudomonadati</taxon>
        <taxon>Pseudomonadota</taxon>
        <taxon>Gammaproteobacteria</taxon>
        <taxon>Alteromonadales</taxon>
        <taxon>Alteromonadaceae</taxon>
        <taxon>Halioxenophilus</taxon>
    </lineage>
</organism>